<dbReference type="PROSITE" id="PS50404">
    <property type="entry name" value="GST_NTER"/>
    <property type="match status" value="1"/>
</dbReference>
<dbReference type="InterPro" id="IPR007494">
    <property type="entry name" value="Glutaredoxin2_C"/>
</dbReference>
<protein>
    <submittedName>
        <fullName evidence="2">Glutaredoxin-2</fullName>
    </submittedName>
</protein>
<dbReference type="Gene3D" id="1.20.1050.10">
    <property type="match status" value="1"/>
</dbReference>
<reference evidence="3" key="1">
    <citation type="submission" date="2016-02" db="EMBL/GenBank/DDBJ databases">
        <authorList>
            <person name="Rodrigo-Torres Lidia"/>
            <person name="Arahal R.David."/>
        </authorList>
    </citation>
    <scope>NUCLEOTIDE SEQUENCE [LARGE SCALE GENOMIC DNA]</scope>
    <source>
        <strain evidence="3">CECT 9029</strain>
    </source>
</reference>
<accession>A0A128F8J5</accession>
<evidence type="ECO:0000313" key="3">
    <source>
        <dbReference type="Proteomes" id="UP000071641"/>
    </source>
</evidence>
<dbReference type="Pfam" id="PF04399">
    <property type="entry name" value="Glutaredoxin2_C"/>
    <property type="match status" value="1"/>
</dbReference>
<dbReference type="Gene3D" id="3.40.30.10">
    <property type="entry name" value="Glutaredoxin"/>
    <property type="match status" value="1"/>
</dbReference>
<dbReference type="SFLD" id="SFLDG01183">
    <property type="entry name" value="Grx2-like"/>
    <property type="match status" value="1"/>
</dbReference>
<dbReference type="NCBIfam" id="TIGR02182">
    <property type="entry name" value="GRXB"/>
    <property type="match status" value="1"/>
</dbReference>
<dbReference type="NCBIfam" id="NF007702">
    <property type="entry name" value="PRK10387.1"/>
    <property type="match status" value="1"/>
</dbReference>
<organism evidence="2 3">
    <name type="scientific">Grimontia celer</name>
    <dbReference type="NCBI Taxonomy" id="1796497"/>
    <lineage>
        <taxon>Bacteria</taxon>
        <taxon>Pseudomonadati</taxon>
        <taxon>Pseudomonadota</taxon>
        <taxon>Gammaproteobacteria</taxon>
        <taxon>Vibrionales</taxon>
        <taxon>Vibrionaceae</taxon>
        <taxon>Grimontia</taxon>
    </lineage>
</organism>
<dbReference type="CDD" id="cd03037">
    <property type="entry name" value="GST_N_GRX2"/>
    <property type="match status" value="1"/>
</dbReference>
<dbReference type="Pfam" id="PF13417">
    <property type="entry name" value="GST_N_3"/>
    <property type="match status" value="1"/>
</dbReference>
<dbReference type="STRING" id="1796497.GCE9029_03660"/>
<dbReference type="CDD" id="cd03199">
    <property type="entry name" value="GST_C_GRX2"/>
    <property type="match status" value="1"/>
</dbReference>
<dbReference type="InterPro" id="IPR036282">
    <property type="entry name" value="Glutathione-S-Trfase_C_sf"/>
</dbReference>
<dbReference type="OrthoDB" id="5291571at2"/>
<sequence length="223" mass="25106">MKLFVFDHCPFCVKAMMVAGLKKVDLELVYLQNHDVDARIEKVGANLVPILQKEDGSYMAESLDIAAYLDNLDGNPAVAEGTMSDRISAWMDVAGQFGSRLIYPRWMMIELPEFQSEEAKAWFTKNKSAMIKMSFDEAFANSEEYIAKLNVELLKLDWLVPPSQRNNVLTYDDINIFPFLRNYTVTKGLRYPGNVRQYLDEVSKLTGVALFDSVAVGAPVATA</sequence>
<dbReference type="Proteomes" id="UP000071641">
    <property type="component" value="Unassembled WGS sequence"/>
</dbReference>
<gene>
    <name evidence="2" type="primary">grxB</name>
    <name evidence="2" type="ORF">GCE9029_03660</name>
</gene>
<evidence type="ECO:0000259" key="1">
    <source>
        <dbReference type="PROSITE" id="PS50404"/>
    </source>
</evidence>
<proteinExistence type="predicted"/>
<dbReference type="SFLD" id="SFLDG01204">
    <property type="entry name" value="Grx2-like.1"/>
    <property type="match status" value="1"/>
</dbReference>
<dbReference type="InterPro" id="IPR004045">
    <property type="entry name" value="Glutathione_S-Trfase_N"/>
</dbReference>
<dbReference type="EMBL" id="FIZX01000002">
    <property type="protein sequence ID" value="CZF83143.1"/>
    <property type="molecule type" value="Genomic_DNA"/>
</dbReference>
<dbReference type="InterPro" id="IPR011901">
    <property type="entry name" value="Grx2"/>
</dbReference>
<keyword evidence="3" id="KW-1185">Reference proteome</keyword>
<dbReference type="InterPro" id="IPR040079">
    <property type="entry name" value="Glutathione_S-Trfase"/>
</dbReference>
<dbReference type="RefSeq" id="WP_062665398.1">
    <property type="nucleotide sequence ID" value="NZ_FIZX01000002.1"/>
</dbReference>
<dbReference type="SFLD" id="SFLDS00019">
    <property type="entry name" value="Glutathione_Transferase_(cytos"/>
    <property type="match status" value="1"/>
</dbReference>
<name>A0A128F8J5_9GAMM</name>
<dbReference type="InterPro" id="IPR036249">
    <property type="entry name" value="Thioredoxin-like_sf"/>
</dbReference>
<dbReference type="SUPFAM" id="SSF52833">
    <property type="entry name" value="Thioredoxin-like"/>
    <property type="match status" value="1"/>
</dbReference>
<feature type="domain" description="GST N-terminal" evidence="1">
    <location>
        <begin position="1"/>
        <end position="77"/>
    </location>
</feature>
<dbReference type="AlphaFoldDB" id="A0A128F8J5"/>
<dbReference type="GO" id="GO:0005829">
    <property type="term" value="C:cytosol"/>
    <property type="evidence" value="ECO:0007669"/>
    <property type="project" value="InterPro"/>
</dbReference>
<dbReference type="SUPFAM" id="SSF47616">
    <property type="entry name" value="GST C-terminal domain-like"/>
    <property type="match status" value="1"/>
</dbReference>
<evidence type="ECO:0000313" key="2">
    <source>
        <dbReference type="EMBL" id="CZF83143.1"/>
    </source>
</evidence>